<sequence length="566" mass="60037">MASNPDRPASSQATHPTAHAHDPEAAATPPEKMPDGEHAPRPLSTLQTVGLITTCTAAMCLNNALNTAVAIALPTMGKEVGIPQYRLQWVISAYTLSSGCLLLFFGRLADLYGRKKAFLAGVAVMGILSIGLGFAQTEITIDVLRGLQGLGAAAAIPASLGILAHAFPPSKTRSVAFATFAAGAPVGAAIGSTIGGVLTQLTEKTWRSTFWFLAGISAATFLGGALSMDADKPSEEKDKRIDWLGAFLVTAGLVFIIFILSDGTIAPNGWKTGYIIALLIVGVFFLVAYVAWEVFLEHQLDAHSVAWWTPPPLMRVSLWGRARGKLAVTLLLALLEYAGFMSFSFWIQLYYQNYMHLNPVLTMVRLLPMFVTGIIANMFVAAFVGRVPLVYLVTMGMTLTGVANLLFAVINPAATYWAFGFPAAILSVFGADFVFASGTLFVAKVCLPHEQSVGGALFQTMTQLGASFGLAITTIVYNSELKKVSAADGVVVNVDGSNAPMDAQLTAYKDAFWSACAIAFFGAVLSVLILRGAGIVGHQKGSEHGSTISGDTIRDEKAQVQTEKKA</sequence>
<dbReference type="InterPro" id="IPR036259">
    <property type="entry name" value="MFS_trans_sf"/>
</dbReference>
<evidence type="ECO:0000256" key="5">
    <source>
        <dbReference type="ARBA" id="ARBA00023136"/>
    </source>
</evidence>
<feature type="transmembrane region" description="Helical" evidence="7">
    <location>
        <begin position="174"/>
        <end position="198"/>
    </location>
</feature>
<evidence type="ECO:0000256" key="1">
    <source>
        <dbReference type="ARBA" id="ARBA00004141"/>
    </source>
</evidence>
<dbReference type="GeneID" id="71999983"/>
<protein>
    <submittedName>
        <fullName evidence="9">Efflux transporter</fullName>
    </submittedName>
</protein>
<feature type="region of interest" description="Disordered" evidence="6">
    <location>
        <begin position="538"/>
        <end position="566"/>
    </location>
</feature>
<keyword evidence="5 7" id="KW-0472">Membrane</keyword>
<keyword evidence="3 7" id="KW-0812">Transmembrane</keyword>
<comment type="subcellular location">
    <subcellularLocation>
        <location evidence="1">Membrane</location>
        <topology evidence="1">Multi-pass membrane protein</topology>
    </subcellularLocation>
</comment>
<feature type="transmembrane region" description="Helical" evidence="7">
    <location>
        <begin position="511"/>
        <end position="530"/>
    </location>
</feature>
<evidence type="ECO:0000256" key="6">
    <source>
        <dbReference type="SAM" id="MobiDB-lite"/>
    </source>
</evidence>
<accession>A0ABQ8KKR4</accession>
<feature type="transmembrane region" description="Helical" evidence="7">
    <location>
        <begin position="272"/>
        <end position="292"/>
    </location>
</feature>
<feature type="transmembrane region" description="Helical" evidence="7">
    <location>
        <begin position="241"/>
        <end position="260"/>
    </location>
</feature>
<keyword evidence="10" id="KW-1185">Reference proteome</keyword>
<gene>
    <name evidence="9" type="ORF">C8Q71DRAFT_544940</name>
</gene>
<feature type="transmembrane region" description="Helical" evidence="7">
    <location>
        <begin position="455"/>
        <end position="477"/>
    </location>
</feature>
<dbReference type="PANTHER" id="PTHR42718:SF9">
    <property type="entry name" value="MAJOR FACILITATOR SUPERFAMILY MULTIDRUG TRANSPORTER MFSC"/>
    <property type="match status" value="1"/>
</dbReference>
<evidence type="ECO:0000313" key="10">
    <source>
        <dbReference type="Proteomes" id="UP000814176"/>
    </source>
</evidence>
<dbReference type="Gene3D" id="1.20.1720.10">
    <property type="entry name" value="Multidrug resistance protein D"/>
    <property type="match status" value="1"/>
</dbReference>
<keyword evidence="2" id="KW-0813">Transport</keyword>
<feature type="region of interest" description="Disordered" evidence="6">
    <location>
        <begin position="1"/>
        <end position="40"/>
    </location>
</feature>
<dbReference type="EMBL" id="JADCUA010000007">
    <property type="protein sequence ID" value="KAH9838744.1"/>
    <property type="molecule type" value="Genomic_DNA"/>
</dbReference>
<organism evidence="9 10">
    <name type="scientific">Rhodofomes roseus</name>
    <dbReference type="NCBI Taxonomy" id="34475"/>
    <lineage>
        <taxon>Eukaryota</taxon>
        <taxon>Fungi</taxon>
        <taxon>Dikarya</taxon>
        <taxon>Basidiomycota</taxon>
        <taxon>Agaricomycotina</taxon>
        <taxon>Agaricomycetes</taxon>
        <taxon>Polyporales</taxon>
        <taxon>Rhodofomes</taxon>
    </lineage>
</organism>
<dbReference type="InterPro" id="IPR011701">
    <property type="entry name" value="MFS"/>
</dbReference>
<feature type="compositionally biased region" description="Basic and acidic residues" evidence="6">
    <location>
        <begin position="552"/>
        <end position="566"/>
    </location>
</feature>
<evidence type="ECO:0000256" key="4">
    <source>
        <dbReference type="ARBA" id="ARBA00022989"/>
    </source>
</evidence>
<evidence type="ECO:0000256" key="7">
    <source>
        <dbReference type="SAM" id="Phobius"/>
    </source>
</evidence>
<dbReference type="Gene3D" id="1.20.1250.20">
    <property type="entry name" value="MFS general substrate transporter like domains"/>
    <property type="match status" value="1"/>
</dbReference>
<evidence type="ECO:0000256" key="3">
    <source>
        <dbReference type="ARBA" id="ARBA00022692"/>
    </source>
</evidence>
<dbReference type="SUPFAM" id="SSF103473">
    <property type="entry name" value="MFS general substrate transporter"/>
    <property type="match status" value="1"/>
</dbReference>
<dbReference type="RefSeq" id="XP_047780659.1">
    <property type="nucleotide sequence ID" value="XM_047919251.1"/>
</dbReference>
<dbReference type="InterPro" id="IPR020846">
    <property type="entry name" value="MFS_dom"/>
</dbReference>
<feature type="transmembrane region" description="Helical" evidence="7">
    <location>
        <begin position="210"/>
        <end position="229"/>
    </location>
</feature>
<evidence type="ECO:0000259" key="8">
    <source>
        <dbReference type="PROSITE" id="PS50850"/>
    </source>
</evidence>
<feature type="transmembrane region" description="Helical" evidence="7">
    <location>
        <begin position="363"/>
        <end position="384"/>
    </location>
</feature>
<dbReference type="Proteomes" id="UP000814176">
    <property type="component" value="Unassembled WGS sequence"/>
</dbReference>
<dbReference type="PROSITE" id="PS50850">
    <property type="entry name" value="MFS"/>
    <property type="match status" value="1"/>
</dbReference>
<comment type="caution">
    <text evidence="9">The sequence shown here is derived from an EMBL/GenBank/DDBJ whole genome shotgun (WGS) entry which is preliminary data.</text>
</comment>
<dbReference type="PANTHER" id="PTHR42718">
    <property type="entry name" value="MAJOR FACILITATOR SUPERFAMILY MULTIDRUG TRANSPORTER MFSC"/>
    <property type="match status" value="1"/>
</dbReference>
<feature type="domain" description="Major facilitator superfamily (MFS) profile" evidence="8">
    <location>
        <begin position="51"/>
        <end position="534"/>
    </location>
</feature>
<feature type="transmembrane region" description="Helical" evidence="7">
    <location>
        <begin position="389"/>
        <end position="410"/>
    </location>
</feature>
<keyword evidence="4 7" id="KW-1133">Transmembrane helix</keyword>
<feature type="transmembrane region" description="Helical" evidence="7">
    <location>
        <begin position="147"/>
        <end position="167"/>
    </location>
</feature>
<feature type="transmembrane region" description="Helical" evidence="7">
    <location>
        <begin position="326"/>
        <end position="351"/>
    </location>
</feature>
<evidence type="ECO:0000256" key="2">
    <source>
        <dbReference type="ARBA" id="ARBA00022448"/>
    </source>
</evidence>
<dbReference type="Pfam" id="PF07690">
    <property type="entry name" value="MFS_1"/>
    <property type="match status" value="1"/>
</dbReference>
<feature type="transmembrane region" description="Helical" evidence="7">
    <location>
        <begin position="416"/>
        <end position="443"/>
    </location>
</feature>
<proteinExistence type="predicted"/>
<feature type="transmembrane region" description="Helical" evidence="7">
    <location>
        <begin position="117"/>
        <end position="135"/>
    </location>
</feature>
<feature type="transmembrane region" description="Helical" evidence="7">
    <location>
        <begin position="87"/>
        <end position="105"/>
    </location>
</feature>
<reference evidence="9 10" key="1">
    <citation type="journal article" date="2021" name="Environ. Microbiol.">
        <title>Gene family expansions and transcriptome signatures uncover fungal adaptations to wood decay.</title>
        <authorList>
            <person name="Hage H."/>
            <person name="Miyauchi S."/>
            <person name="Viragh M."/>
            <person name="Drula E."/>
            <person name="Min B."/>
            <person name="Chaduli D."/>
            <person name="Navarro D."/>
            <person name="Favel A."/>
            <person name="Norest M."/>
            <person name="Lesage-Meessen L."/>
            <person name="Balint B."/>
            <person name="Merenyi Z."/>
            <person name="de Eugenio L."/>
            <person name="Morin E."/>
            <person name="Martinez A.T."/>
            <person name="Baldrian P."/>
            <person name="Stursova M."/>
            <person name="Martinez M.J."/>
            <person name="Novotny C."/>
            <person name="Magnuson J.K."/>
            <person name="Spatafora J.W."/>
            <person name="Maurice S."/>
            <person name="Pangilinan J."/>
            <person name="Andreopoulos W."/>
            <person name="LaButti K."/>
            <person name="Hundley H."/>
            <person name="Na H."/>
            <person name="Kuo A."/>
            <person name="Barry K."/>
            <person name="Lipzen A."/>
            <person name="Henrissat B."/>
            <person name="Riley R."/>
            <person name="Ahrendt S."/>
            <person name="Nagy L.G."/>
            <person name="Grigoriev I.V."/>
            <person name="Martin F."/>
            <person name="Rosso M.N."/>
        </authorList>
    </citation>
    <scope>NUCLEOTIDE SEQUENCE [LARGE SCALE GENOMIC DNA]</scope>
    <source>
        <strain evidence="9 10">CIRM-BRFM 1785</strain>
    </source>
</reference>
<feature type="compositionally biased region" description="Polar residues" evidence="6">
    <location>
        <begin position="1"/>
        <end position="15"/>
    </location>
</feature>
<evidence type="ECO:0000313" key="9">
    <source>
        <dbReference type="EMBL" id="KAH9838744.1"/>
    </source>
</evidence>
<name>A0ABQ8KKR4_9APHY</name>